<dbReference type="OrthoDB" id="5345779at2759"/>
<evidence type="ECO:0000313" key="2">
    <source>
        <dbReference type="EMBL" id="KLO10227.1"/>
    </source>
</evidence>
<organism evidence="2 3">
    <name type="scientific">Schizopora paradoxa</name>
    <dbReference type="NCBI Taxonomy" id="27342"/>
    <lineage>
        <taxon>Eukaryota</taxon>
        <taxon>Fungi</taxon>
        <taxon>Dikarya</taxon>
        <taxon>Basidiomycota</taxon>
        <taxon>Agaricomycotina</taxon>
        <taxon>Agaricomycetes</taxon>
        <taxon>Hymenochaetales</taxon>
        <taxon>Schizoporaceae</taxon>
        <taxon>Schizopora</taxon>
    </lineage>
</organism>
<reference evidence="2 3" key="1">
    <citation type="submission" date="2015-04" db="EMBL/GenBank/DDBJ databases">
        <title>Complete genome sequence of Schizopora paradoxa KUC8140, a cosmopolitan wood degrader in East Asia.</title>
        <authorList>
            <consortium name="DOE Joint Genome Institute"/>
            <person name="Min B."/>
            <person name="Park H."/>
            <person name="Jang Y."/>
            <person name="Kim J.-J."/>
            <person name="Kim K.H."/>
            <person name="Pangilinan J."/>
            <person name="Lipzen A."/>
            <person name="Riley R."/>
            <person name="Grigoriev I.V."/>
            <person name="Spatafora J.W."/>
            <person name="Choi I.-G."/>
        </authorList>
    </citation>
    <scope>NUCLEOTIDE SEQUENCE [LARGE SCALE GENOMIC DNA]</scope>
    <source>
        <strain evidence="2 3">KUC8140</strain>
    </source>
</reference>
<dbReference type="AlphaFoldDB" id="A0A0H2RF68"/>
<gene>
    <name evidence="2" type="ORF">SCHPADRAFT_856803</name>
</gene>
<dbReference type="EMBL" id="KQ086032">
    <property type="protein sequence ID" value="KLO10227.1"/>
    <property type="molecule type" value="Genomic_DNA"/>
</dbReference>
<dbReference type="InParanoid" id="A0A0H2RF68"/>
<evidence type="ECO:0008006" key="4">
    <source>
        <dbReference type="Google" id="ProtNLM"/>
    </source>
</evidence>
<accession>A0A0H2RF68</accession>
<dbReference type="InterPro" id="IPR032675">
    <property type="entry name" value="LRR_dom_sf"/>
</dbReference>
<protein>
    <recommendedName>
        <fullName evidence="4">F-box domain-containing protein</fullName>
    </recommendedName>
</protein>
<dbReference type="SUPFAM" id="SSF52047">
    <property type="entry name" value="RNI-like"/>
    <property type="match status" value="1"/>
</dbReference>
<evidence type="ECO:0000313" key="3">
    <source>
        <dbReference type="Proteomes" id="UP000053477"/>
    </source>
</evidence>
<feature type="compositionally biased region" description="Acidic residues" evidence="1">
    <location>
        <begin position="441"/>
        <end position="454"/>
    </location>
</feature>
<evidence type="ECO:0000256" key="1">
    <source>
        <dbReference type="SAM" id="MobiDB-lite"/>
    </source>
</evidence>
<sequence>MAVDLPDEILRDIFEFIVGDDPICSMDPWRCMAESVWKDMIFDWQLLEPYQQVQFAQRDTYALKKTLMLVCKKWSGVAIDFMYRAILLSDMAHLSALCRVLDSKSKLGWWTRAIYFYKDARLGAADFTKGIMGDCISTLVRHCPHTQMFMVDPMVGAQVFPAVADALRTYCSRDLTYVRWHLSNQSLALLIPSLQSLRNISSLYLRISHAPTQDTVRTSSAIRPRLDVSFPQLEDFSLYGEILDILEEIPSWDMPKLTKFTLDFANNVHDFPDVVEIISAFGLQLEVLNINSIPTLDVPHILSACPNLKTFCFNLDWSLEGYLVRLPHTNIERIGLHGLKHAFGVGYAASVAQVNPFEAIIMRRRNDNNFAALTKHNFPKLSIVRMLSPTILRDLNKEDGPCKGVCYQRWERWWEHCTEQRIRLEDCSANLLGFLPNAGESDGEDDEEGEEIQDEQWTSSQTNTPSPYSTSRLGAHYDESGFIWT</sequence>
<name>A0A0H2RF68_9AGAM</name>
<proteinExistence type="predicted"/>
<keyword evidence="3" id="KW-1185">Reference proteome</keyword>
<dbReference type="Gene3D" id="3.80.10.10">
    <property type="entry name" value="Ribonuclease Inhibitor"/>
    <property type="match status" value="1"/>
</dbReference>
<feature type="compositionally biased region" description="Polar residues" evidence="1">
    <location>
        <begin position="455"/>
        <end position="472"/>
    </location>
</feature>
<feature type="region of interest" description="Disordered" evidence="1">
    <location>
        <begin position="438"/>
        <end position="473"/>
    </location>
</feature>
<dbReference type="Proteomes" id="UP000053477">
    <property type="component" value="Unassembled WGS sequence"/>
</dbReference>